<dbReference type="AlphaFoldDB" id="A0A314UGJ2"/>
<dbReference type="Proteomes" id="UP000250321">
    <property type="component" value="Unassembled WGS sequence"/>
</dbReference>
<accession>A0A314UGJ2</accession>
<sequence>MGGSKTRPLLWPPSFSSIFLLFLTLSWTSQPTHLCFAQQQQQPIKTIVVLVMENRSFDHMLGWMKKAINPAINGVTGKECNPVSTKNADPKSICFSDDAEFVDPDPGHSFEAVEQQVFGSSSLPSMTGFVEQALSMSPNLTETVMKGFRPESVPVYAALVREFAVFDRWFSSIPGPTQPNRLFVYSATSHGSTSHVKKQLASGYPQKTIFDSVHENDMNFGVYFQNIPTTMFYRNMRKLKYISKFHQYDLKFKKDARKGSSQV</sequence>
<dbReference type="Gene3D" id="3.40.720.10">
    <property type="entry name" value="Alkaline Phosphatase, subunit A"/>
    <property type="match status" value="1"/>
</dbReference>
<dbReference type="GO" id="GO:0016788">
    <property type="term" value="F:hydrolase activity, acting on ester bonds"/>
    <property type="evidence" value="ECO:0007669"/>
    <property type="project" value="InterPro"/>
</dbReference>
<reference evidence="3 4" key="1">
    <citation type="submission" date="2018-02" db="EMBL/GenBank/DDBJ databases">
        <title>Draft genome of wild Prunus yedoensis var. nudiflora.</title>
        <authorList>
            <person name="Baek S."/>
            <person name="Kim J.-H."/>
            <person name="Choi K."/>
            <person name="Kim G.-B."/>
            <person name="Cho A."/>
            <person name="Jang H."/>
            <person name="Shin C.-H."/>
            <person name="Yu H.-J."/>
            <person name="Mun J.-H."/>
        </authorList>
    </citation>
    <scope>NUCLEOTIDE SEQUENCE [LARGE SCALE GENOMIC DNA]</scope>
    <source>
        <strain evidence="4">cv. Jeju island</strain>
        <tissue evidence="3">Leaf</tissue>
    </source>
</reference>
<feature type="chain" id="PRO_5016426603" evidence="2">
    <location>
        <begin position="29"/>
        <end position="263"/>
    </location>
</feature>
<comment type="caution">
    <text evidence="3">The sequence shown here is derived from an EMBL/GenBank/DDBJ whole genome shotgun (WGS) entry which is preliminary data.</text>
</comment>
<dbReference type="InterPro" id="IPR017850">
    <property type="entry name" value="Alkaline_phosphatase_core_sf"/>
</dbReference>
<dbReference type="PANTHER" id="PTHR31956">
    <property type="entry name" value="NON-SPECIFIC PHOSPHOLIPASE C4-RELATED"/>
    <property type="match status" value="1"/>
</dbReference>
<keyword evidence="2" id="KW-0732">Signal</keyword>
<evidence type="ECO:0000256" key="1">
    <source>
        <dbReference type="ARBA" id="ARBA00022801"/>
    </source>
</evidence>
<dbReference type="Pfam" id="PF04185">
    <property type="entry name" value="Phosphoesterase"/>
    <property type="match status" value="1"/>
</dbReference>
<dbReference type="InterPro" id="IPR007312">
    <property type="entry name" value="Phosphoesterase"/>
</dbReference>
<dbReference type="PANTHER" id="PTHR31956:SF2">
    <property type="entry name" value="NON-SPECIFIC PHOSPHOLIPASE C6"/>
    <property type="match status" value="1"/>
</dbReference>
<evidence type="ECO:0000313" key="4">
    <source>
        <dbReference type="Proteomes" id="UP000250321"/>
    </source>
</evidence>
<evidence type="ECO:0000256" key="2">
    <source>
        <dbReference type="SAM" id="SignalP"/>
    </source>
</evidence>
<keyword evidence="1" id="KW-0378">Hydrolase</keyword>
<dbReference type="GO" id="GO:0009395">
    <property type="term" value="P:phospholipid catabolic process"/>
    <property type="evidence" value="ECO:0007669"/>
    <property type="project" value="TreeGrafter"/>
</dbReference>
<dbReference type="OrthoDB" id="5135119at2759"/>
<dbReference type="FunFam" id="3.40.720.10:FF:000054">
    <property type="entry name" value="non-specific phospholipase C6"/>
    <property type="match status" value="1"/>
</dbReference>
<gene>
    <name evidence="3" type="ORF">Pyn_21088</name>
</gene>
<protein>
    <submittedName>
        <fullName evidence="3">Non-specific phospholipase C6</fullName>
    </submittedName>
</protein>
<organism evidence="3 4">
    <name type="scientific">Prunus yedoensis var. nudiflora</name>
    <dbReference type="NCBI Taxonomy" id="2094558"/>
    <lineage>
        <taxon>Eukaryota</taxon>
        <taxon>Viridiplantae</taxon>
        <taxon>Streptophyta</taxon>
        <taxon>Embryophyta</taxon>
        <taxon>Tracheophyta</taxon>
        <taxon>Spermatophyta</taxon>
        <taxon>Magnoliopsida</taxon>
        <taxon>eudicotyledons</taxon>
        <taxon>Gunneridae</taxon>
        <taxon>Pentapetalae</taxon>
        <taxon>rosids</taxon>
        <taxon>fabids</taxon>
        <taxon>Rosales</taxon>
        <taxon>Rosaceae</taxon>
        <taxon>Amygdaloideae</taxon>
        <taxon>Amygdaleae</taxon>
        <taxon>Prunus</taxon>
    </lineage>
</organism>
<keyword evidence="4" id="KW-1185">Reference proteome</keyword>
<dbReference type="EMBL" id="PJQY01003527">
    <property type="protein sequence ID" value="PQM36655.1"/>
    <property type="molecule type" value="Genomic_DNA"/>
</dbReference>
<name>A0A314UGJ2_PRUYE</name>
<feature type="signal peptide" evidence="2">
    <location>
        <begin position="1"/>
        <end position="28"/>
    </location>
</feature>
<dbReference type="STRING" id="2094558.A0A314UGJ2"/>
<proteinExistence type="predicted"/>
<evidence type="ECO:0000313" key="3">
    <source>
        <dbReference type="EMBL" id="PQM36655.1"/>
    </source>
</evidence>